<dbReference type="Proteomes" id="UP000676917">
    <property type="component" value="Unassembled WGS sequence"/>
</dbReference>
<protein>
    <recommendedName>
        <fullName evidence="4">Competence protein ComGF</fullName>
    </recommendedName>
</protein>
<keyword evidence="1" id="KW-0472">Membrane</keyword>
<proteinExistence type="predicted"/>
<evidence type="ECO:0000313" key="3">
    <source>
        <dbReference type="Proteomes" id="UP000676917"/>
    </source>
</evidence>
<dbReference type="EMBL" id="BORP01000004">
    <property type="protein sequence ID" value="GIO27512.1"/>
    <property type="molecule type" value="Genomic_DNA"/>
</dbReference>
<comment type="caution">
    <text evidence="2">The sequence shown here is derived from an EMBL/GenBank/DDBJ whole genome shotgun (WGS) entry which is preliminary data.</text>
</comment>
<reference evidence="2" key="1">
    <citation type="submission" date="2021-03" db="EMBL/GenBank/DDBJ databases">
        <title>Antimicrobial resistance genes in bacteria isolated from Japanese honey, and their potential for conferring macrolide and lincosamide resistance in the American foulbrood pathogen Paenibacillus larvae.</title>
        <authorList>
            <person name="Okamoto M."/>
            <person name="Kumagai M."/>
            <person name="Kanamori H."/>
            <person name="Takamatsu D."/>
        </authorList>
    </citation>
    <scope>NUCLEOTIDE SEQUENCE</scope>
    <source>
        <strain evidence="2">J43TS3</strain>
    </source>
</reference>
<evidence type="ECO:0000256" key="1">
    <source>
        <dbReference type="SAM" id="Phobius"/>
    </source>
</evidence>
<keyword evidence="1" id="KW-0812">Transmembrane</keyword>
<dbReference type="RefSeq" id="WP_212921002.1">
    <property type="nucleotide sequence ID" value="NZ_BORP01000004.1"/>
</dbReference>
<keyword evidence="1" id="KW-1133">Transmembrane helix</keyword>
<evidence type="ECO:0008006" key="4">
    <source>
        <dbReference type="Google" id="ProtNLM"/>
    </source>
</evidence>
<dbReference type="AlphaFoldDB" id="A0A919X7Q5"/>
<dbReference type="Pfam" id="PF15980">
    <property type="entry name" value="ComGF"/>
    <property type="match status" value="1"/>
</dbReference>
<evidence type="ECO:0000313" key="2">
    <source>
        <dbReference type="EMBL" id="GIO27512.1"/>
    </source>
</evidence>
<name>A0A919X7Q5_9BACI</name>
<sequence length="138" mass="16315">MENKNKEKGFTFYTILFILTILIMCIPIEAAILKTMKNHSYYQEISIQQFFFFLQQEVIQASELFVHSDGRITLRAKEDLITIELYGDNIRRQVNGQGHEIYLRKIKEIQFAEEASGFIVTITDKKGYIYEKKINFYP</sequence>
<keyword evidence="3" id="KW-1185">Reference proteome</keyword>
<gene>
    <name evidence="2" type="ORF">J43TS3_21230</name>
</gene>
<accession>A0A919X7Q5</accession>
<organism evidence="2 3">
    <name type="scientific">Ornithinibacillus bavariensis</name>
    <dbReference type="NCBI Taxonomy" id="545502"/>
    <lineage>
        <taxon>Bacteria</taxon>
        <taxon>Bacillati</taxon>
        <taxon>Bacillota</taxon>
        <taxon>Bacilli</taxon>
        <taxon>Bacillales</taxon>
        <taxon>Bacillaceae</taxon>
        <taxon>Ornithinibacillus</taxon>
    </lineage>
</organism>
<dbReference type="InterPro" id="IPR016977">
    <property type="entry name" value="ComGF"/>
</dbReference>
<feature type="transmembrane region" description="Helical" evidence="1">
    <location>
        <begin position="12"/>
        <end position="33"/>
    </location>
</feature>